<comment type="similarity">
    <text evidence="2 9">Belongs to the G-protein coupled receptor 1 family.</text>
</comment>
<feature type="region of interest" description="Disordered" evidence="10">
    <location>
        <begin position="263"/>
        <end position="282"/>
    </location>
</feature>
<dbReference type="OrthoDB" id="9046662at2759"/>
<evidence type="ECO:0000256" key="7">
    <source>
        <dbReference type="ARBA" id="ARBA00023170"/>
    </source>
</evidence>
<dbReference type="Proteomes" id="UP000663828">
    <property type="component" value="Unassembled WGS sequence"/>
</dbReference>
<evidence type="ECO:0000256" key="5">
    <source>
        <dbReference type="ARBA" id="ARBA00023040"/>
    </source>
</evidence>
<dbReference type="SMART" id="SM01381">
    <property type="entry name" value="7TM_GPCR_Srsx"/>
    <property type="match status" value="1"/>
</dbReference>
<gene>
    <name evidence="14" type="ORF">EDS130_LOCUS8440</name>
    <name evidence="13" type="ORF">XAT740_LOCUS5130</name>
</gene>
<feature type="compositionally biased region" description="Basic residues" evidence="10">
    <location>
        <begin position="263"/>
        <end position="281"/>
    </location>
</feature>
<dbReference type="PANTHER" id="PTHR45695">
    <property type="entry name" value="LEUCOKININ RECEPTOR-RELATED"/>
    <property type="match status" value="1"/>
</dbReference>
<evidence type="ECO:0000256" key="3">
    <source>
        <dbReference type="ARBA" id="ARBA00022692"/>
    </source>
</evidence>
<evidence type="ECO:0000256" key="4">
    <source>
        <dbReference type="ARBA" id="ARBA00022989"/>
    </source>
</evidence>
<dbReference type="Gene3D" id="1.20.1070.10">
    <property type="entry name" value="Rhodopsin 7-helix transmembrane proteins"/>
    <property type="match status" value="2"/>
</dbReference>
<organism evidence="14 16">
    <name type="scientific">Adineta ricciae</name>
    <name type="common">Rotifer</name>
    <dbReference type="NCBI Taxonomy" id="249248"/>
    <lineage>
        <taxon>Eukaryota</taxon>
        <taxon>Metazoa</taxon>
        <taxon>Spiralia</taxon>
        <taxon>Gnathifera</taxon>
        <taxon>Rotifera</taxon>
        <taxon>Eurotatoria</taxon>
        <taxon>Bdelloidea</taxon>
        <taxon>Adinetida</taxon>
        <taxon>Adinetidae</taxon>
        <taxon>Adineta</taxon>
    </lineage>
</organism>
<feature type="transmembrane region" description="Helical" evidence="11">
    <location>
        <begin position="109"/>
        <end position="134"/>
    </location>
</feature>
<dbReference type="Proteomes" id="UP000663852">
    <property type="component" value="Unassembled WGS sequence"/>
</dbReference>
<dbReference type="GO" id="GO:0004983">
    <property type="term" value="F:neuropeptide Y receptor activity"/>
    <property type="evidence" value="ECO:0007669"/>
    <property type="project" value="InterPro"/>
</dbReference>
<dbReference type="PRINTS" id="PR00237">
    <property type="entry name" value="GPCRRHODOPSN"/>
</dbReference>
<protein>
    <recommendedName>
        <fullName evidence="12">G-protein coupled receptors family 1 profile domain-containing protein</fullName>
    </recommendedName>
</protein>
<comment type="caution">
    <text evidence="14">The sequence shown here is derived from an EMBL/GenBank/DDBJ whole genome shotgun (WGS) entry which is preliminary data.</text>
</comment>
<evidence type="ECO:0000313" key="15">
    <source>
        <dbReference type="Proteomes" id="UP000663828"/>
    </source>
</evidence>
<evidence type="ECO:0000256" key="2">
    <source>
        <dbReference type="ARBA" id="ARBA00010663"/>
    </source>
</evidence>
<feature type="transmembrane region" description="Helical" evidence="11">
    <location>
        <begin position="395"/>
        <end position="421"/>
    </location>
</feature>
<dbReference type="PANTHER" id="PTHR45695:SF9">
    <property type="entry name" value="LEUCOKININ RECEPTOR"/>
    <property type="match status" value="1"/>
</dbReference>
<evidence type="ECO:0000256" key="6">
    <source>
        <dbReference type="ARBA" id="ARBA00023136"/>
    </source>
</evidence>
<dbReference type="InterPro" id="IPR000276">
    <property type="entry name" value="GPCR_Rhodpsn"/>
</dbReference>
<evidence type="ECO:0000256" key="9">
    <source>
        <dbReference type="RuleBase" id="RU000688"/>
    </source>
</evidence>
<keyword evidence="5 9" id="KW-0297">G-protein coupled receptor</keyword>
<proteinExistence type="inferred from homology"/>
<keyword evidence="3 9" id="KW-0812">Transmembrane</keyword>
<feature type="transmembrane region" description="Helical" evidence="11">
    <location>
        <begin position="146"/>
        <end position="167"/>
    </location>
</feature>
<evidence type="ECO:0000256" key="11">
    <source>
        <dbReference type="SAM" id="Phobius"/>
    </source>
</evidence>
<evidence type="ECO:0000313" key="16">
    <source>
        <dbReference type="Proteomes" id="UP000663852"/>
    </source>
</evidence>
<dbReference type="EMBL" id="CAJNOJ010000027">
    <property type="protein sequence ID" value="CAF0874070.1"/>
    <property type="molecule type" value="Genomic_DNA"/>
</dbReference>
<evidence type="ECO:0000256" key="10">
    <source>
        <dbReference type="SAM" id="MobiDB-lite"/>
    </source>
</evidence>
<dbReference type="PROSITE" id="PS50262">
    <property type="entry name" value="G_PROTEIN_RECEP_F1_2"/>
    <property type="match status" value="1"/>
</dbReference>
<dbReference type="InterPro" id="IPR000611">
    <property type="entry name" value="NPY_rcpt"/>
</dbReference>
<sequence length="496" mass="57307">MNTDETYLNRPCPNIGSSDETNSLVELRFSLPITIVVYVAYFLPFCFGVFGNISVCLIFFQQKKLRSITNTFLMNLCLNDLIVLCVSIPMTLSAALVENWVFGAFLCKFVHFTPTVTALVSTFTVAIIAVERWFFIVNKRKFDRRFTIVTLILLWLVSIIIALPEFISRRMEDRIPAAVRQEVLKRSQTSLNASNTSMIEQMFFPALCNKKKYDCVYPPDLPMRVFQYLVITVQYLVPFLFVSVSCYSISRFLKRRMIRMRSYQGHRRRPTKTSLRKKRRQSFNVKEETTELEVTSYDGTASLPATLTNNFSSKTSDLFSCFRQVNEELNEHPNALNIVDQQQLLKCQSHTKRRFHRSRKLLISVALLFTISWLPVTIVQIYLEHSQNTLNPHFIYGYLLIPSYLISSLSACLNPVIYNYINRSFRREFYSLYSCCFAVSSSTDSRKEATTIGPKRLRPEATHFDRVETHLISPSVYKPSSQCVSFANEATIMACD</sequence>
<evidence type="ECO:0000259" key="12">
    <source>
        <dbReference type="PROSITE" id="PS50262"/>
    </source>
</evidence>
<keyword evidence="15" id="KW-1185">Reference proteome</keyword>
<evidence type="ECO:0000256" key="8">
    <source>
        <dbReference type="ARBA" id="ARBA00023224"/>
    </source>
</evidence>
<dbReference type="SUPFAM" id="SSF81321">
    <property type="entry name" value="Family A G protein-coupled receptor-like"/>
    <property type="match status" value="1"/>
</dbReference>
<comment type="subcellular location">
    <subcellularLocation>
        <location evidence="1">Membrane</location>
        <topology evidence="1">Multi-pass membrane protein</topology>
    </subcellularLocation>
</comment>
<feature type="transmembrane region" description="Helical" evidence="11">
    <location>
        <begin position="226"/>
        <end position="250"/>
    </location>
</feature>
<keyword evidence="7 9" id="KW-0675">Receptor</keyword>
<dbReference type="AlphaFoldDB" id="A0A813XSI5"/>
<evidence type="ECO:0000313" key="14">
    <source>
        <dbReference type="EMBL" id="CAF0874070.1"/>
    </source>
</evidence>
<feature type="domain" description="G-protein coupled receptors family 1 profile" evidence="12">
    <location>
        <begin position="51"/>
        <end position="418"/>
    </location>
</feature>
<dbReference type="PRINTS" id="PR01012">
    <property type="entry name" value="NRPEPTIDEYR"/>
</dbReference>
<dbReference type="GO" id="GO:0005886">
    <property type="term" value="C:plasma membrane"/>
    <property type="evidence" value="ECO:0007669"/>
    <property type="project" value="TreeGrafter"/>
</dbReference>
<dbReference type="Pfam" id="PF00001">
    <property type="entry name" value="7tm_1"/>
    <property type="match status" value="1"/>
</dbReference>
<keyword evidence="6 11" id="KW-0472">Membrane</keyword>
<dbReference type="PROSITE" id="PS00237">
    <property type="entry name" value="G_PROTEIN_RECEP_F1_1"/>
    <property type="match status" value="1"/>
</dbReference>
<feature type="transmembrane region" description="Helical" evidence="11">
    <location>
        <begin position="361"/>
        <end position="383"/>
    </location>
</feature>
<keyword evidence="4 11" id="KW-1133">Transmembrane helix</keyword>
<dbReference type="InterPro" id="IPR017452">
    <property type="entry name" value="GPCR_Rhodpsn_7TM"/>
</dbReference>
<reference evidence="14" key="1">
    <citation type="submission" date="2021-02" db="EMBL/GenBank/DDBJ databases">
        <authorList>
            <person name="Nowell W R."/>
        </authorList>
    </citation>
    <scope>NUCLEOTIDE SEQUENCE</scope>
</reference>
<evidence type="ECO:0000313" key="13">
    <source>
        <dbReference type="EMBL" id="CAF0844131.1"/>
    </source>
</evidence>
<accession>A0A813XSI5</accession>
<keyword evidence="8 9" id="KW-0807">Transducer</keyword>
<feature type="transmembrane region" description="Helical" evidence="11">
    <location>
        <begin position="35"/>
        <end position="60"/>
    </location>
</feature>
<feature type="transmembrane region" description="Helical" evidence="11">
    <location>
        <begin position="72"/>
        <end position="97"/>
    </location>
</feature>
<name>A0A813XSI5_ADIRI</name>
<dbReference type="EMBL" id="CAJNOR010000218">
    <property type="protein sequence ID" value="CAF0844131.1"/>
    <property type="molecule type" value="Genomic_DNA"/>
</dbReference>
<evidence type="ECO:0000256" key="1">
    <source>
        <dbReference type="ARBA" id="ARBA00004141"/>
    </source>
</evidence>